<dbReference type="Pfam" id="PF13715">
    <property type="entry name" value="CarbopepD_reg_2"/>
    <property type="match status" value="1"/>
</dbReference>
<evidence type="ECO:0000256" key="5">
    <source>
        <dbReference type="ARBA" id="ARBA00023136"/>
    </source>
</evidence>
<keyword evidence="5 7" id="KW-0472">Membrane</keyword>
<proteinExistence type="inferred from homology"/>
<comment type="subcellular location">
    <subcellularLocation>
        <location evidence="1 7">Cell outer membrane</location>
        <topology evidence="1 7">Multi-pass membrane protein</topology>
    </subcellularLocation>
</comment>
<dbReference type="InterPro" id="IPR039426">
    <property type="entry name" value="TonB-dep_rcpt-like"/>
</dbReference>
<dbReference type="NCBIfam" id="TIGR04056">
    <property type="entry name" value="OMP_RagA_SusC"/>
    <property type="match status" value="1"/>
</dbReference>
<keyword evidence="11" id="KW-1185">Reference proteome</keyword>
<keyword evidence="2 7" id="KW-0813">Transport</keyword>
<dbReference type="Gene3D" id="2.170.130.10">
    <property type="entry name" value="TonB-dependent receptor, plug domain"/>
    <property type="match status" value="1"/>
</dbReference>
<comment type="caution">
    <text evidence="10">The sequence shown here is derived from an EMBL/GenBank/DDBJ whole genome shotgun (WGS) entry which is preliminary data.</text>
</comment>
<gene>
    <name evidence="10" type="ORF">ACFQHR_05510</name>
</gene>
<dbReference type="NCBIfam" id="TIGR04057">
    <property type="entry name" value="SusC_RagA_signa"/>
    <property type="match status" value="1"/>
</dbReference>
<dbReference type="SUPFAM" id="SSF49464">
    <property type="entry name" value="Carboxypeptidase regulatory domain-like"/>
    <property type="match status" value="1"/>
</dbReference>
<dbReference type="EMBL" id="JBHSYQ010000003">
    <property type="protein sequence ID" value="MFC6997072.1"/>
    <property type="molecule type" value="Genomic_DNA"/>
</dbReference>
<evidence type="ECO:0000256" key="3">
    <source>
        <dbReference type="ARBA" id="ARBA00022452"/>
    </source>
</evidence>
<evidence type="ECO:0000256" key="8">
    <source>
        <dbReference type="SAM" id="SignalP"/>
    </source>
</evidence>
<dbReference type="Gene3D" id="2.60.40.1120">
    <property type="entry name" value="Carboxypeptidase-like, regulatory domain"/>
    <property type="match status" value="1"/>
</dbReference>
<dbReference type="Gene3D" id="2.40.170.20">
    <property type="entry name" value="TonB-dependent receptor, beta-barrel domain"/>
    <property type="match status" value="1"/>
</dbReference>
<sequence>MLKPLHKISLLVSSLMLVGVCNPAQANEITTSNENSVDMPRPPKAEVSIGSRQTAQVVTVTGKVTDDKGEALPGVAVVLKGTSIGASTDVEGNYSLSFASGKTLVFSYIGYQTQEVAINGRSVVNLTLATDNQALEEVVVVGYGTQKKVNLTGAVSTVNSEVLENRPVVNAVEALQGTAPGLIIQQNSSEPGSGLSINIRGMGTIGSTGPLIIVDGIPSSIDNINPNDIESISVLKDAASAAIYGSRAASGVILVTTKRGERDAKPKIEFTSIIGNQSPTILSKPVNSWEYAELRNEALVNSGLQPQFTPEQIRNFKENGPNTNWLKEIFRENALQQNHSLGITGGNKSTSYFLSAGYVQQESQFKGPDFGLKRYNTRLNITTDVNDRIRVGGVIAFSRTDTKEHAYWTEWLIEPATRMPTIYSPVDANGNYTLVSGSNSNSLARLEKGGERNFSNDALTGNLNGELKIVDGLKLRGIFGGDLKTNMGDEFRKSIDYAPYAGGGDIQNSVASNFSRTLLLNSQLMADYEKSFDKHYLKALLGFSQENNTYRGTGVRRLDVPGNDFGVISNGATTDDNGTFGNGNEWSLTSYFGRLNYSFEDKYLFEANFRYDGSSRFAPENRWGFFPSVSAGWRIMQEPFMEGMLEAVSDLKIRASYGELGNQEIGIYPYLSTVGSVTPAYSFGNQAATGAYFTEANRNVRWETAAMFNVGVDGALFNGKLTFGLDYFDKRTRDILLLLPIPDAYGGNWTYQNAGHVRNRGYEIALGWNQTISSFSHSFNAFLSDSKNEVTDFKGQENIYGFDVNTIDREGESIRSYYGYKWDGFFQNQGEIDNGPKPTFSAQVKPGDIRYKDQNGDGLIDEADRVILGDPFPRYTYSFTYAAQFKGFDVNVFFQGVGKRSAWIRGEATEAFHNNNEGPVMNFHLDRWTPSNPNATYPRLTVGSESVNNAAKSDFWIEDAAYLRLKNLQVGYTLPATITQRIGVAKCRFFFTSQNLLTFSKLRSGYDPEVFNGNSQSGRVYPVAKVNALGLNLTF</sequence>
<keyword evidence="4 7" id="KW-0812">Transmembrane</keyword>
<evidence type="ECO:0000256" key="4">
    <source>
        <dbReference type="ARBA" id="ARBA00022692"/>
    </source>
</evidence>
<dbReference type="Proteomes" id="UP001596405">
    <property type="component" value="Unassembled WGS sequence"/>
</dbReference>
<evidence type="ECO:0000256" key="2">
    <source>
        <dbReference type="ARBA" id="ARBA00022448"/>
    </source>
</evidence>
<accession>A0ABW2DGQ1</accession>
<feature type="signal peptide" evidence="8">
    <location>
        <begin position="1"/>
        <end position="26"/>
    </location>
</feature>
<dbReference type="Pfam" id="PF07715">
    <property type="entry name" value="Plug"/>
    <property type="match status" value="1"/>
</dbReference>
<dbReference type="PROSITE" id="PS52016">
    <property type="entry name" value="TONB_DEPENDENT_REC_3"/>
    <property type="match status" value="1"/>
</dbReference>
<evidence type="ECO:0000259" key="9">
    <source>
        <dbReference type="Pfam" id="PF07715"/>
    </source>
</evidence>
<evidence type="ECO:0000256" key="7">
    <source>
        <dbReference type="PROSITE-ProRule" id="PRU01360"/>
    </source>
</evidence>
<dbReference type="InterPro" id="IPR023997">
    <property type="entry name" value="TonB-dep_OMP_SusC/RagA_CS"/>
</dbReference>
<dbReference type="InterPro" id="IPR037066">
    <property type="entry name" value="Plug_dom_sf"/>
</dbReference>
<keyword evidence="8" id="KW-0732">Signal</keyword>
<dbReference type="InterPro" id="IPR008969">
    <property type="entry name" value="CarboxyPept-like_regulatory"/>
</dbReference>
<evidence type="ECO:0000256" key="6">
    <source>
        <dbReference type="ARBA" id="ARBA00023237"/>
    </source>
</evidence>
<evidence type="ECO:0000313" key="11">
    <source>
        <dbReference type="Proteomes" id="UP001596405"/>
    </source>
</evidence>
<evidence type="ECO:0000313" key="10">
    <source>
        <dbReference type="EMBL" id="MFC6997072.1"/>
    </source>
</evidence>
<dbReference type="RefSeq" id="WP_204377657.1">
    <property type="nucleotide sequence ID" value="NZ_JBHSYQ010000003.1"/>
</dbReference>
<comment type="similarity">
    <text evidence="7">Belongs to the TonB-dependent receptor family.</text>
</comment>
<keyword evidence="3 7" id="KW-1134">Transmembrane beta strand</keyword>
<feature type="chain" id="PRO_5045221265" evidence="8">
    <location>
        <begin position="27"/>
        <end position="1035"/>
    </location>
</feature>
<feature type="domain" description="TonB-dependent receptor plug" evidence="9">
    <location>
        <begin position="148"/>
        <end position="252"/>
    </location>
</feature>
<dbReference type="InterPro" id="IPR036942">
    <property type="entry name" value="Beta-barrel_TonB_sf"/>
</dbReference>
<dbReference type="SUPFAM" id="SSF56935">
    <property type="entry name" value="Porins"/>
    <property type="match status" value="1"/>
</dbReference>
<dbReference type="InterPro" id="IPR023996">
    <property type="entry name" value="TonB-dep_OMP_SusC/RagA"/>
</dbReference>
<name>A0ABW2DGQ1_9BACT</name>
<protein>
    <submittedName>
        <fullName evidence="10">SusC/RagA family TonB-linked outer membrane protein</fullName>
    </submittedName>
</protein>
<dbReference type="InterPro" id="IPR012910">
    <property type="entry name" value="Plug_dom"/>
</dbReference>
<evidence type="ECO:0000256" key="1">
    <source>
        <dbReference type="ARBA" id="ARBA00004571"/>
    </source>
</evidence>
<reference evidence="11" key="1">
    <citation type="journal article" date="2019" name="Int. J. Syst. Evol. Microbiol.">
        <title>The Global Catalogue of Microorganisms (GCM) 10K type strain sequencing project: providing services to taxonomists for standard genome sequencing and annotation.</title>
        <authorList>
            <consortium name="The Broad Institute Genomics Platform"/>
            <consortium name="The Broad Institute Genome Sequencing Center for Infectious Disease"/>
            <person name="Wu L."/>
            <person name="Ma J."/>
        </authorList>
    </citation>
    <scope>NUCLEOTIDE SEQUENCE [LARGE SCALE GENOMIC DNA]</scope>
    <source>
        <strain evidence="11">CGMCC 4.7393</strain>
    </source>
</reference>
<organism evidence="10 11">
    <name type="scientific">Rufibacter roseus</name>
    <dbReference type="NCBI Taxonomy" id="1567108"/>
    <lineage>
        <taxon>Bacteria</taxon>
        <taxon>Pseudomonadati</taxon>
        <taxon>Bacteroidota</taxon>
        <taxon>Cytophagia</taxon>
        <taxon>Cytophagales</taxon>
        <taxon>Hymenobacteraceae</taxon>
        <taxon>Rufibacter</taxon>
    </lineage>
</organism>
<keyword evidence="6 7" id="KW-0998">Cell outer membrane</keyword>